<evidence type="ECO:0000313" key="13">
    <source>
        <dbReference type="EMBL" id="KAA0172967.1"/>
    </source>
</evidence>
<protein>
    <recommendedName>
        <fullName evidence="18">Mitochondrial carrier protein</fullName>
    </recommendedName>
</protein>
<dbReference type="SUPFAM" id="SSF103506">
    <property type="entry name" value="Mitochondrial carrier"/>
    <property type="match status" value="1"/>
</dbReference>
<evidence type="ECO:0000313" key="12">
    <source>
        <dbReference type="EMBL" id="KAA0164650.1"/>
    </source>
</evidence>
<dbReference type="EMBL" id="VLTN01000045">
    <property type="protein sequence ID" value="KAA0149254.1"/>
    <property type="molecule type" value="Genomic_DNA"/>
</dbReference>
<comment type="subcellular location">
    <subcellularLocation>
        <location evidence="1">Mitochondrion inner membrane</location>
        <topology evidence="1">Multi-pass membrane protein</topology>
    </subcellularLocation>
</comment>
<evidence type="ECO:0000256" key="7">
    <source>
        <dbReference type="ARBA" id="ARBA00023136"/>
    </source>
</evidence>
<name>A0A5A8DKZ2_CAFRO</name>
<keyword evidence="4" id="KW-0999">Mitochondrion inner membrane</keyword>
<dbReference type="GO" id="GO:0005743">
    <property type="term" value="C:mitochondrial inner membrane"/>
    <property type="evidence" value="ECO:0007669"/>
    <property type="project" value="UniProtKB-SubCell"/>
</dbReference>
<organism evidence="12 16">
    <name type="scientific">Cafeteria roenbergensis</name>
    <name type="common">Marine flagellate</name>
    <dbReference type="NCBI Taxonomy" id="33653"/>
    <lineage>
        <taxon>Eukaryota</taxon>
        <taxon>Sar</taxon>
        <taxon>Stramenopiles</taxon>
        <taxon>Bigyra</taxon>
        <taxon>Opalozoa</taxon>
        <taxon>Bicosoecida</taxon>
        <taxon>Cafeteriaceae</taxon>
        <taxon>Cafeteria</taxon>
    </lineage>
</organism>
<feature type="repeat" description="Solcar" evidence="8">
    <location>
        <begin position="43"/>
        <end position="129"/>
    </location>
</feature>
<dbReference type="EMBL" id="VLTL01000053">
    <property type="protein sequence ID" value="KAA0164650.1"/>
    <property type="molecule type" value="Genomic_DNA"/>
</dbReference>
<dbReference type="OrthoDB" id="193856at2759"/>
<dbReference type="Pfam" id="PF00153">
    <property type="entry name" value="Mito_carr"/>
    <property type="match status" value="3"/>
</dbReference>
<dbReference type="InterPro" id="IPR051028">
    <property type="entry name" value="Mito_Solute_Carrier"/>
</dbReference>
<dbReference type="Proteomes" id="UP000325113">
    <property type="component" value="Unassembled WGS sequence"/>
</dbReference>
<dbReference type="InterPro" id="IPR023395">
    <property type="entry name" value="MCP_dom_sf"/>
</dbReference>
<dbReference type="PANTHER" id="PTHR45678">
    <property type="entry name" value="MITOCHONDRIAL 2-OXODICARBOXYLATE CARRIER 1-RELATED"/>
    <property type="match status" value="1"/>
</dbReference>
<evidence type="ECO:0000256" key="5">
    <source>
        <dbReference type="ARBA" id="ARBA00022989"/>
    </source>
</evidence>
<evidence type="ECO:0000313" key="16">
    <source>
        <dbReference type="Proteomes" id="UP000324907"/>
    </source>
</evidence>
<gene>
    <name evidence="13" type="ORF">FNF27_05604</name>
    <name evidence="12" type="ORF">FNF28_03711</name>
    <name evidence="10" type="ORF">FNF29_06141</name>
    <name evidence="11" type="ORF">FNF31_05670</name>
</gene>
<evidence type="ECO:0000313" key="17">
    <source>
        <dbReference type="Proteomes" id="UP000325113"/>
    </source>
</evidence>
<reference evidence="14 15" key="1">
    <citation type="submission" date="2019-07" db="EMBL/GenBank/DDBJ databases">
        <title>Genomes of Cafeteria roenbergensis.</title>
        <authorList>
            <person name="Fischer M.G."/>
            <person name="Hackl T."/>
            <person name="Roman M."/>
        </authorList>
    </citation>
    <scope>NUCLEOTIDE SEQUENCE [LARGE SCALE GENOMIC DNA]</scope>
    <source>
        <strain evidence="10 15">BVI</strain>
        <strain evidence="11 17">Cflag</strain>
        <strain evidence="13 14">E4-10P</strain>
        <strain evidence="12 16">RCC970-E3</strain>
    </source>
</reference>
<evidence type="ECO:0000256" key="3">
    <source>
        <dbReference type="ARBA" id="ARBA00022692"/>
    </source>
</evidence>
<evidence type="ECO:0000256" key="8">
    <source>
        <dbReference type="PROSITE-ProRule" id="PRU00282"/>
    </source>
</evidence>
<keyword evidence="3 8" id="KW-0812">Transmembrane</keyword>
<dbReference type="InterPro" id="IPR018108">
    <property type="entry name" value="MCP_transmembrane"/>
</dbReference>
<evidence type="ECO:0000256" key="6">
    <source>
        <dbReference type="ARBA" id="ARBA00023128"/>
    </source>
</evidence>
<evidence type="ECO:0000256" key="2">
    <source>
        <dbReference type="ARBA" id="ARBA00006375"/>
    </source>
</evidence>
<comment type="caution">
    <text evidence="12">The sequence shown here is derived from an EMBL/GenBank/DDBJ whole genome shotgun (WGS) entry which is preliminary data.</text>
</comment>
<evidence type="ECO:0008006" key="18">
    <source>
        <dbReference type="Google" id="ProtNLM"/>
    </source>
</evidence>
<proteinExistence type="inferred from homology"/>
<dbReference type="EMBL" id="VLTM01000075">
    <property type="protein sequence ID" value="KAA0157857.1"/>
    <property type="molecule type" value="Genomic_DNA"/>
</dbReference>
<feature type="repeat" description="Solcar" evidence="8">
    <location>
        <begin position="136"/>
        <end position="227"/>
    </location>
</feature>
<dbReference type="PANTHER" id="PTHR45678:SF9">
    <property type="entry name" value="CALCIUM-BINDING MITOCHONDRIAL CARRIER PROTEIN ARALAR1"/>
    <property type="match status" value="1"/>
</dbReference>
<feature type="repeat" description="Solcar" evidence="8">
    <location>
        <begin position="229"/>
        <end position="309"/>
    </location>
</feature>
<keyword evidence="7 8" id="KW-0472">Membrane</keyword>
<dbReference type="PROSITE" id="PS50920">
    <property type="entry name" value="SOLCAR"/>
    <property type="match status" value="3"/>
</dbReference>
<dbReference type="Proteomes" id="UP000323011">
    <property type="component" value="Unassembled WGS sequence"/>
</dbReference>
<evidence type="ECO:0000313" key="14">
    <source>
        <dbReference type="Proteomes" id="UP000322899"/>
    </source>
</evidence>
<dbReference type="Proteomes" id="UP000322899">
    <property type="component" value="Unassembled WGS sequence"/>
</dbReference>
<sequence length="313" mass="32983">MAQVDEFRSSSDLLTGSVSREARAARKALPAARGANVPQHRASQNWQRFVAGGISGVAEVLVSHPLDLVKTVMQHERELGRRATPVSIARDIFAREGVVGLYRGIVPRVLGVAPMRTVFWGSQSLCHSMLADTPMWEGAKLLIVGAVAGTAQTVIDNPIEVLKTRSMVESAGGHGPRGAAGVRSAGASVSAMSMYGGRFPGFSATLSRNVAFAVVFSYGLYFGASASDGSVQGTFVRGAVAGFVASLATQGFDYCKTVMQAPGGERERLLSILTRTPVRKLWVGAVPRAILGMTTMSVGASVFSVVEKALLSR</sequence>
<dbReference type="Gene3D" id="1.50.40.10">
    <property type="entry name" value="Mitochondrial carrier domain"/>
    <property type="match status" value="2"/>
</dbReference>
<evidence type="ECO:0000313" key="10">
    <source>
        <dbReference type="EMBL" id="KAA0149254.1"/>
    </source>
</evidence>
<keyword evidence="9" id="KW-0813">Transport</keyword>
<dbReference type="Proteomes" id="UP000324907">
    <property type="component" value="Unassembled WGS sequence"/>
</dbReference>
<evidence type="ECO:0000256" key="1">
    <source>
        <dbReference type="ARBA" id="ARBA00004448"/>
    </source>
</evidence>
<evidence type="ECO:0000313" key="11">
    <source>
        <dbReference type="EMBL" id="KAA0157857.1"/>
    </source>
</evidence>
<keyword evidence="6" id="KW-0496">Mitochondrion</keyword>
<dbReference type="GO" id="GO:0022857">
    <property type="term" value="F:transmembrane transporter activity"/>
    <property type="evidence" value="ECO:0007669"/>
    <property type="project" value="TreeGrafter"/>
</dbReference>
<comment type="similarity">
    <text evidence="2 9">Belongs to the mitochondrial carrier (TC 2.A.29) family.</text>
</comment>
<evidence type="ECO:0000256" key="4">
    <source>
        <dbReference type="ARBA" id="ARBA00022792"/>
    </source>
</evidence>
<evidence type="ECO:0000256" key="9">
    <source>
        <dbReference type="RuleBase" id="RU000488"/>
    </source>
</evidence>
<keyword evidence="5" id="KW-1133">Transmembrane helix</keyword>
<evidence type="ECO:0000313" key="15">
    <source>
        <dbReference type="Proteomes" id="UP000323011"/>
    </source>
</evidence>
<accession>A0A5A8DKZ2</accession>
<dbReference type="AlphaFoldDB" id="A0A5A8DKZ2"/>
<keyword evidence="15" id="KW-1185">Reference proteome</keyword>
<dbReference type="EMBL" id="VLTO01000040">
    <property type="protein sequence ID" value="KAA0172967.1"/>
    <property type="molecule type" value="Genomic_DNA"/>
</dbReference>